<evidence type="ECO:0000256" key="1">
    <source>
        <dbReference type="ARBA" id="ARBA00010641"/>
    </source>
</evidence>
<dbReference type="GO" id="GO:0016987">
    <property type="term" value="F:sigma factor activity"/>
    <property type="evidence" value="ECO:0007669"/>
    <property type="project" value="UniProtKB-KW"/>
</dbReference>
<dbReference type="GO" id="GO:0006352">
    <property type="term" value="P:DNA-templated transcription initiation"/>
    <property type="evidence" value="ECO:0007669"/>
    <property type="project" value="InterPro"/>
</dbReference>
<organism evidence="8 9">
    <name type="scientific">Marinobacter lipolyticus SM19</name>
    <dbReference type="NCBI Taxonomy" id="1318628"/>
    <lineage>
        <taxon>Bacteria</taxon>
        <taxon>Pseudomonadati</taxon>
        <taxon>Pseudomonadota</taxon>
        <taxon>Gammaproteobacteria</taxon>
        <taxon>Pseudomonadales</taxon>
        <taxon>Marinobacteraceae</taxon>
        <taxon>Marinobacter</taxon>
    </lineage>
</organism>
<dbReference type="Pfam" id="PF08281">
    <property type="entry name" value="Sigma70_r4_2"/>
    <property type="match status" value="1"/>
</dbReference>
<dbReference type="SUPFAM" id="SSF88659">
    <property type="entry name" value="Sigma3 and sigma4 domains of RNA polymerase sigma factors"/>
    <property type="match status" value="1"/>
</dbReference>
<evidence type="ECO:0000313" key="9">
    <source>
        <dbReference type="Proteomes" id="UP000016540"/>
    </source>
</evidence>
<dbReference type="RefSeq" id="WP_012138699.1">
    <property type="nucleotide sequence ID" value="NZ_KE007326.1"/>
</dbReference>
<dbReference type="EMBL" id="ASAD01000014">
    <property type="protein sequence ID" value="EON91634.1"/>
    <property type="molecule type" value="Genomic_DNA"/>
</dbReference>
<dbReference type="HOGENOM" id="CLU_047691_1_1_6"/>
<dbReference type="AlphaFoldDB" id="R8AZ87"/>
<dbReference type="InterPro" id="IPR013249">
    <property type="entry name" value="RNA_pol_sigma70_r4_t2"/>
</dbReference>
<dbReference type="OrthoDB" id="9797134at2"/>
<evidence type="ECO:0000259" key="7">
    <source>
        <dbReference type="Pfam" id="PF08281"/>
    </source>
</evidence>
<dbReference type="Gene3D" id="1.10.10.10">
    <property type="entry name" value="Winged helix-like DNA-binding domain superfamily/Winged helix DNA-binding domain"/>
    <property type="match status" value="1"/>
</dbReference>
<evidence type="ECO:0000313" key="8">
    <source>
        <dbReference type="EMBL" id="EON91634.1"/>
    </source>
</evidence>
<dbReference type="PANTHER" id="PTHR43133">
    <property type="entry name" value="RNA POLYMERASE ECF-TYPE SIGMA FACTO"/>
    <property type="match status" value="1"/>
</dbReference>
<dbReference type="InterPro" id="IPR036388">
    <property type="entry name" value="WH-like_DNA-bd_sf"/>
</dbReference>
<comment type="similarity">
    <text evidence="1">Belongs to the sigma-70 factor family. ECF subfamily.</text>
</comment>
<evidence type="ECO:0000256" key="2">
    <source>
        <dbReference type="ARBA" id="ARBA00023015"/>
    </source>
</evidence>
<keyword evidence="4" id="KW-0804">Transcription</keyword>
<dbReference type="GO" id="GO:0003677">
    <property type="term" value="F:DNA binding"/>
    <property type="evidence" value="ECO:0007669"/>
    <property type="project" value="InterPro"/>
</dbReference>
<accession>R8AZ87</accession>
<evidence type="ECO:0000259" key="6">
    <source>
        <dbReference type="Pfam" id="PF04542"/>
    </source>
</evidence>
<dbReference type="NCBIfam" id="TIGR02937">
    <property type="entry name" value="sigma70-ECF"/>
    <property type="match status" value="1"/>
</dbReference>
<dbReference type="InterPro" id="IPR013325">
    <property type="entry name" value="RNA_pol_sigma_r2"/>
</dbReference>
<feature type="domain" description="RNA polymerase sigma factor 70 region 4 type 2" evidence="7">
    <location>
        <begin position="136"/>
        <end position="188"/>
    </location>
</feature>
<dbReference type="Gene3D" id="1.10.1740.10">
    <property type="match status" value="1"/>
</dbReference>
<feature type="domain" description="RNA polymerase sigma-70 region 2" evidence="6">
    <location>
        <begin position="26"/>
        <end position="90"/>
    </location>
</feature>
<keyword evidence="3" id="KW-0731">Sigma factor</keyword>
<dbReference type="SUPFAM" id="SSF88946">
    <property type="entry name" value="Sigma2 domain of RNA polymerase sigma factors"/>
    <property type="match status" value="1"/>
</dbReference>
<name>R8AZ87_9GAMM</name>
<comment type="caution">
    <text evidence="8">The sequence shown here is derived from an EMBL/GenBank/DDBJ whole genome shotgun (WGS) entry which is preliminary data.</text>
</comment>
<gene>
    <name evidence="8" type="ORF">MARLIPOL_13019</name>
</gene>
<dbReference type="PANTHER" id="PTHR43133:SF59">
    <property type="entry name" value="ECF RNA POLYMERASE SIGMA FACTOR SIGR"/>
    <property type="match status" value="1"/>
</dbReference>
<proteinExistence type="inferred from homology"/>
<dbReference type="InterPro" id="IPR039425">
    <property type="entry name" value="RNA_pol_sigma-70-like"/>
</dbReference>
<keyword evidence="9" id="KW-1185">Reference proteome</keyword>
<dbReference type="eggNOG" id="COG1595">
    <property type="taxonomic scope" value="Bacteria"/>
</dbReference>
<dbReference type="InterPro" id="IPR014284">
    <property type="entry name" value="RNA_pol_sigma-70_dom"/>
</dbReference>
<dbReference type="Proteomes" id="UP000016540">
    <property type="component" value="Unassembled WGS sequence"/>
</dbReference>
<dbReference type="InterPro" id="IPR013324">
    <property type="entry name" value="RNA_pol_sigma_r3/r4-like"/>
</dbReference>
<dbReference type="Pfam" id="PF04542">
    <property type="entry name" value="Sigma70_r2"/>
    <property type="match status" value="1"/>
</dbReference>
<feature type="region of interest" description="Disordered" evidence="5">
    <location>
        <begin position="197"/>
        <end position="217"/>
    </location>
</feature>
<dbReference type="PATRIC" id="fig|1318628.3.peg.2601"/>
<dbReference type="InterPro" id="IPR007627">
    <property type="entry name" value="RNA_pol_sigma70_r2"/>
</dbReference>
<evidence type="ECO:0000256" key="5">
    <source>
        <dbReference type="SAM" id="MobiDB-lite"/>
    </source>
</evidence>
<evidence type="ECO:0000256" key="4">
    <source>
        <dbReference type="ARBA" id="ARBA00023163"/>
    </source>
</evidence>
<reference evidence="8 9" key="1">
    <citation type="journal article" date="2013" name="Genome Announc.">
        <title>Draft Genome Sequence of the Moderately Halophilic Bacterium Marinobacter lipolyticus Strain SM19.</title>
        <authorList>
            <person name="Papke R.T."/>
            <person name="de la Haba R.R."/>
            <person name="Infante-Dominguez C."/>
            <person name="Perez D."/>
            <person name="Sanchez-Porro C."/>
            <person name="Lapierre P."/>
            <person name="Ventosa A."/>
        </authorList>
    </citation>
    <scope>NUCLEOTIDE SEQUENCE [LARGE SCALE GENOMIC DNA]</scope>
    <source>
        <strain evidence="8 9">SM19</strain>
    </source>
</reference>
<dbReference type="STRING" id="1318628.MARLIPOL_13019"/>
<evidence type="ECO:0000256" key="3">
    <source>
        <dbReference type="ARBA" id="ARBA00023082"/>
    </source>
</evidence>
<protein>
    <submittedName>
        <fullName evidence="8">ECF subfamily RNA polymerase sigma-24 subunit</fullName>
    </submittedName>
</protein>
<sequence>MVTTTQTETSTRPRATRQAMFEQEIHHLMDRLYETALRLSRNPDDAEDIVAETVTTAWKKLDQLTDNTCFESWLFRILNHTFINQWRRRQCRQEKEIALEDIGNAGGFSLFEKLHQPFLLWWGTPEQSFLNQILSQDIRKAMDQLPDEFRIVMVLVEIEGYSYQETADLIGIPLGTVRSRLYRARNQLQRDLWQQGQDAGLTTDGSCETGTGTGGEA</sequence>
<dbReference type="CDD" id="cd06171">
    <property type="entry name" value="Sigma70_r4"/>
    <property type="match status" value="1"/>
</dbReference>
<keyword evidence="2" id="KW-0805">Transcription regulation</keyword>